<accession>A0A1H3FSS3</accession>
<dbReference type="PROSITE" id="PS51257">
    <property type="entry name" value="PROKAR_LIPOPROTEIN"/>
    <property type="match status" value="1"/>
</dbReference>
<organism evidence="2 3">
    <name type="scientific">Albimonas donghaensis</name>
    <dbReference type="NCBI Taxonomy" id="356660"/>
    <lineage>
        <taxon>Bacteria</taxon>
        <taxon>Pseudomonadati</taxon>
        <taxon>Pseudomonadota</taxon>
        <taxon>Alphaproteobacteria</taxon>
        <taxon>Rhodobacterales</taxon>
        <taxon>Paracoccaceae</taxon>
        <taxon>Albimonas</taxon>
    </lineage>
</organism>
<dbReference type="RefSeq" id="WP_281242957.1">
    <property type="nucleotide sequence ID" value="NZ_FNMZ01000014.1"/>
</dbReference>
<name>A0A1H3FSS3_9RHOB</name>
<reference evidence="2 3" key="1">
    <citation type="submission" date="2016-10" db="EMBL/GenBank/DDBJ databases">
        <authorList>
            <person name="de Groot N.N."/>
        </authorList>
    </citation>
    <scope>NUCLEOTIDE SEQUENCE [LARGE SCALE GENOMIC DNA]</scope>
    <source>
        <strain evidence="2 3">DSM 17890</strain>
    </source>
</reference>
<evidence type="ECO:0000313" key="2">
    <source>
        <dbReference type="EMBL" id="SDX94046.1"/>
    </source>
</evidence>
<protein>
    <recommendedName>
        <fullName evidence="4">Type IV secretion system protein VirB7</fullName>
    </recommendedName>
</protein>
<dbReference type="AlphaFoldDB" id="A0A1H3FSS3"/>
<sequence>MRLIALFLLALLAACADPAPKTWPCAATRCEWEPINNGAPR</sequence>
<keyword evidence="1" id="KW-0732">Signal</keyword>
<dbReference type="EMBL" id="FNMZ01000014">
    <property type="protein sequence ID" value="SDX94046.1"/>
    <property type="molecule type" value="Genomic_DNA"/>
</dbReference>
<feature type="chain" id="PRO_5011627498" description="Type IV secretion system protein VirB7" evidence="1">
    <location>
        <begin position="19"/>
        <end position="41"/>
    </location>
</feature>
<evidence type="ECO:0008006" key="4">
    <source>
        <dbReference type="Google" id="ProtNLM"/>
    </source>
</evidence>
<evidence type="ECO:0000313" key="3">
    <source>
        <dbReference type="Proteomes" id="UP000199118"/>
    </source>
</evidence>
<dbReference type="Proteomes" id="UP000199118">
    <property type="component" value="Unassembled WGS sequence"/>
</dbReference>
<feature type="signal peptide" evidence="1">
    <location>
        <begin position="1"/>
        <end position="18"/>
    </location>
</feature>
<gene>
    <name evidence="2" type="ORF">SAMN05444336_11420</name>
</gene>
<evidence type="ECO:0000256" key="1">
    <source>
        <dbReference type="SAM" id="SignalP"/>
    </source>
</evidence>
<keyword evidence="3" id="KW-1185">Reference proteome</keyword>
<proteinExistence type="predicted"/>